<dbReference type="GeneID" id="62194630"/>
<keyword evidence="2" id="KW-1185">Reference proteome</keyword>
<name>A0A875S3P6_EENNA</name>
<dbReference type="KEGG" id="bnn:FOA43_001229"/>
<reference evidence="1" key="1">
    <citation type="submission" date="2020-10" db="EMBL/GenBank/DDBJ databases">
        <authorList>
            <person name="Roach M.J.R."/>
        </authorList>
    </citation>
    <scope>NUCLEOTIDE SEQUENCE</scope>
    <source>
        <strain evidence="1">CBS 1945</strain>
    </source>
</reference>
<dbReference type="RefSeq" id="XP_038777479.1">
    <property type="nucleotide sequence ID" value="XM_038921551.1"/>
</dbReference>
<dbReference type="EMBL" id="CP064812">
    <property type="protein sequence ID" value="QPG73914.1"/>
    <property type="molecule type" value="Genomic_DNA"/>
</dbReference>
<organism evidence="1 2">
    <name type="scientific">Eeniella nana</name>
    <name type="common">Yeast</name>
    <name type="synonym">Brettanomyces nanus</name>
    <dbReference type="NCBI Taxonomy" id="13502"/>
    <lineage>
        <taxon>Eukaryota</taxon>
        <taxon>Fungi</taxon>
        <taxon>Dikarya</taxon>
        <taxon>Ascomycota</taxon>
        <taxon>Saccharomycotina</taxon>
        <taxon>Pichiomycetes</taxon>
        <taxon>Pichiales</taxon>
        <taxon>Pichiaceae</taxon>
        <taxon>Brettanomyces</taxon>
    </lineage>
</organism>
<gene>
    <name evidence="1" type="ORF">FOA43_001229</name>
</gene>
<dbReference type="AlphaFoldDB" id="A0A875S3P6"/>
<dbReference type="OrthoDB" id="3997736at2759"/>
<evidence type="ECO:0000313" key="2">
    <source>
        <dbReference type="Proteomes" id="UP000662931"/>
    </source>
</evidence>
<sequence length="190" mass="21843">MSSRKLFTGAYRYRLKRFYSNYSAPPSYFRQGSPPQTFDEIKQGNANNRGGSKFKEYAKSLAFLSISAALIYVLVDLREQLARAKKQLILVKKNQKEMIIQMQHYKKKMAMSAMKSTQKDTLIEGKMQMHIALLRKQLKENGIDPVSIDKALKEFEDKVRMSTTSTSVKLWVPGDSELKALIPDPYEYGK</sequence>
<dbReference type="Proteomes" id="UP000662931">
    <property type="component" value="Chromosome 1"/>
</dbReference>
<proteinExistence type="predicted"/>
<protein>
    <submittedName>
        <fullName evidence="1">Uncharacterized protein</fullName>
    </submittedName>
</protein>
<accession>A0A875S3P6</accession>
<evidence type="ECO:0000313" key="1">
    <source>
        <dbReference type="EMBL" id="QPG73914.1"/>
    </source>
</evidence>